<reference evidence="2 3" key="1">
    <citation type="journal article" date="2023" name="Elife">
        <title>Identification of key yeast species and microbe-microbe interactions impacting larval growth of Drosophila in the wild.</title>
        <authorList>
            <person name="Mure A."/>
            <person name="Sugiura Y."/>
            <person name="Maeda R."/>
            <person name="Honda K."/>
            <person name="Sakurai N."/>
            <person name="Takahashi Y."/>
            <person name="Watada M."/>
            <person name="Katoh T."/>
            <person name="Gotoh A."/>
            <person name="Gotoh Y."/>
            <person name="Taniguchi I."/>
            <person name="Nakamura K."/>
            <person name="Hayashi T."/>
            <person name="Katayama T."/>
            <person name="Uemura T."/>
            <person name="Hattori Y."/>
        </authorList>
    </citation>
    <scope>NUCLEOTIDE SEQUENCE [LARGE SCALE GENOMIC DNA]</scope>
    <source>
        <strain evidence="2 3">PK-24</strain>
    </source>
</reference>
<sequence>MHTGFDWNTIPGVHNPQNGNVQLSTQSAATPGNVNRQASIDHFDDYFNSQLSINQHRGSVNGTSDTQNNNIGNLSPQAYLKHSVSYNPSTNNNNNNINNTNANNNANNNANMNNTNNNTNNSSNQNNSSTLTSSSGNGLSNIFTKMSLNNNVLSHSDDTLDKIKSSMDSKPSNLKNSFLEPIKETIKHSSSTDTLIADNDSSIPLSLTINDMSPKELKTYLRWYENIQDRKVTTKIVTMDDVFKFMSNFKIPAPIKDRLVQSFSKWANSLNIGQFFALMRLLAHALHGKPLTKSLIKLPAPIPNPISILSSKRKDDSTNSENEEEINVNEPAKKLDIDSFTEFILTGEMPTNSTKKKKKNNKRVKFSDVLSFSSSPVEKEASMENAALIVNRPEQHVLDYNLSMNDLLAKLKGEPTGSQIENSAQQQQVYQQQQQQYPENEEEELKDIQIDTFKNITQRELDKQNSGDDLQPLKPNLTGSASKSMKEHFMQQFEQTFNFNNTSNSFNDISSLSAATPTGSVNQSTNFTMNAIPERPTMQTMFSSTQVQYPLAADLSPNTGNTSQSQLPKQPQESSDYFGFVPQNTQQISNFGVTNNQVLQTPQRLAGSISASPPPVPPPPRSRKSSRAAQTAIPSIPTPMAVSNNNTNKGNPILPPKPMLNEKQKKQYLSLSDEIGNSNGSNDNNMNNNMNNNGTNNNNGNQFSNMNQYNQMGMGQMNQLNMAQMGQMNQMNQMGQVNQINQMNQVGQVGQMGQMNYMNQLNNRVGGSLNQINQINGSMNNVPTMRHFNSSYAGQEPLYANMHQQPPPQQQQAYNNGWNNSQQPQQQQQIGQPGAQPNWSGWNV</sequence>
<dbReference type="Proteomes" id="UP001378960">
    <property type="component" value="Unassembled WGS sequence"/>
</dbReference>
<feature type="compositionally biased region" description="Polar residues" evidence="1">
    <location>
        <begin position="641"/>
        <end position="650"/>
    </location>
</feature>
<accession>A0AAV5R674</accession>
<feature type="region of interest" description="Disordered" evidence="1">
    <location>
        <begin position="83"/>
        <end position="135"/>
    </location>
</feature>
<dbReference type="EMBL" id="BTGB01000003">
    <property type="protein sequence ID" value="GMM46114.1"/>
    <property type="molecule type" value="Genomic_DNA"/>
</dbReference>
<feature type="region of interest" description="Disordered" evidence="1">
    <location>
        <begin position="553"/>
        <end position="578"/>
    </location>
</feature>
<name>A0AAV5R674_PICKL</name>
<feature type="region of interest" description="Disordered" evidence="1">
    <location>
        <begin position="1"/>
        <end position="33"/>
    </location>
</feature>
<feature type="region of interest" description="Disordered" evidence="1">
    <location>
        <begin position="799"/>
        <end position="844"/>
    </location>
</feature>
<feature type="compositionally biased region" description="Polar residues" evidence="1">
    <location>
        <begin position="15"/>
        <end position="33"/>
    </location>
</feature>
<feature type="region of interest" description="Disordered" evidence="1">
    <location>
        <begin position="417"/>
        <end position="443"/>
    </location>
</feature>
<evidence type="ECO:0000313" key="3">
    <source>
        <dbReference type="Proteomes" id="UP001378960"/>
    </source>
</evidence>
<organism evidence="2 3">
    <name type="scientific">Pichia kluyveri</name>
    <name type="common">Yeast</name>
    <dbReference type="NCBI Taxonomy" id="36015"/>
    <lineage>
        <taxon>Eukaryota</taxon>
        <taxon>Fungi</taxon>
        <taxon>Dikarya</taxon>
        <taxon>Ascomycota</taxon>
        <taxon>Saccharomycotina</taxon>
        <taxon>Pichiomycetes</taxon>
        <taxon>Pichiales</taxon>
        <taxon>Pichiaceae</taxon>
        <taxon>Pichia</taxon>
    </lineage>
</organism>
<keyword evidence="3" id="KW-1185">Reference proteome</keyword>
<feature type="compositionally biased region" description="Low complexity" evidence="1">
    <location>
        <begin position="87"/>
        <end position="135"/>
    </location>
</feature>
<feature type="region of interest" description="Disordered" evidence="1">
    <location>
        <begin position="606"/>
        <end position="658"/>
    </location>
</feature>
<evidence type="ECO:0000256" key="1">
    <source>
        <dbReference type="SAM" id="MobiDB-lite"/>
    </source>
</evidence>
<proteinExistence type="predicted"/>
<feature type="region of interest" description="Disordered" evidence="1">
    <location>
        <begin position="675"/>
        <end position="705"/>
    </location>
</feature>
<dbReference type="AlphaFoldDB" id="A0AAV5R674"/>
<evidence type="ECO:0000313" key="2">
    <source>
        <dbReference type="EMBL" id="GMM46114.1"/>
    </source>
</evidence>
<gene>
    <name evidence="2" type="ORF">DAPK24_026890</name>
</gene>
<comment type="caution">
    <text evidence="2">The sequence shown here is derived from an EMBL/GenBank/DDBJ whole genome shotgun (WGS) entry which is preliminary data.</text>
</comment>
<protein>
    <submittedName>
        <fullName evidence="2">Scd5 protein</fullName>
    </submittedName>
</protein>
<feature type="compositionally biased region" description="Low complexity" evidence="1">
    <location>
        <begin position="425"/>
        <end position="437"/>
    </location>
</feature>
<feature type="compositionally biased region" description="Low complexity" evidence="1">
    <location>
        <begin position="810"/>
        <end position="838"/>
    </location>
</feature>
<feature type="compositionally biased region" description="Polar residues" evidence="1">
    <location>
        <begin position="556"/>
        <end position="575"/>
    </location>
</feature>
<feature type="region of interest" description="Disordered" evidence="1">
    <location>
        <begin position="308"/>
        <end position="328"/>
    </location>
</feature>
<feature type="compositionally biased region" description="Low complexity" evidence="1">
    <location>
        <begin position="677"/>
        <end position="705"/>
    </location>
</feature>